<organism evidence="2 3">
    <name type="scientific">Caballeronia pedi</name>
    <dbReference type="NCBI Taxonomy" id="1777141"/>
    <lineage>
        <taxon>Bacteria</taxon>
        <taxon>Pseudomonadati</taxon>
        <taxon>Pseudomonadota</taxon>
        <taxon>Betaproteobacteria</taxon>
        <taxon>Burkholderiales</taxon>
        <taxon>Burkholderiaceae</taxon>
        <taxon>Caballeronia</taxon>
    </lineage>
</organism>
<dbReference type="AlphaFoldDB" id="A0A158AG15"/>
<name>A0A158AG15_9BURK</name>
<sequence>MRAASKSAIASDATPASTSAWPIADPAPPAPISSARLPFGSQPASRNAATMPMPSDAPPCHVPSALRLSMLTAPRNAPSSVSDLQCAVALNLCGTVMITPSQFCKRAMPAKNVSRSSGATCAGITIASRLAARSAAVTPEGERTCAIGSPTMKYTRVAPLKPASSDAEKEVSCAMLRLPP</sequence>
<proteinExistence type="predicted"/>
<accession>A0A158AG15</accession>
<keyword evidence="3" id="KW-1185">Reference proteome</keyword>
<dbReference type="EMBL" id="FCOE02000006">
    <property type="protein sequence ID" value="SAK56645.1"/>
    <property type="molecule type" value="Genomic_DNA"/>
</dbReference>
<feature type="region of interest" description="Disordered" evidence="1">
    <location>
        <begin position="1"/>
        <end position="58"/>
    </location>
</feature>
<evidence type="ECO:0000313" key="3">
    <source>
        <dbReference type="Proteomes" id="UP000054911"/>
    </source>
</evidence>
<evidence type="ECO:0000256" key="1">
    <source>
        <dbReference type="SAM" id="MobiDB-lite"/>
    </source>
</evidence>
<protein>
    <submittedName>
        <fullName evidence="2">Uncharacterized protein</fullName>
    </submittedName>
</protein>
<reference evidence="2" key="1">
    <citation type="submission" date="2016-01" db="EMBL/GenBank/DDBJ databases">
        <authorList>
            <person name="Peeters C."/>
        </authorList>
    </citation>
    <scope>NUCLEOTIDE SEQUENCE [LARGE SCALE GENOMIC DNA]</scope>
    <source>
        <strain evidence="2">LMG 29323</strain>
    </source>
</reference>
<comment type="caution">
    <text evidence="2">The sequence shown here is derived from an EMBL/GenBank/DDBJ whole genome shotgun (WGS) entry which is preliminary data.</text>
</comment>
<evidence type="ECO:0000313" key="2">
    <source>
        <dbReference type="EMBL" id="SAK56645.1"/>
    </source>
</evidence>
<dbReference type="Proteomes" id="UP000054911">
    <property type="component" value="Unassembled WGS sequence"/>
</dbReference>
<gene>
    <name evidence="2" type="ORF">AWB80_02180</name>
</gene>